<keyword evidence="3 5" id="KW-0346">Stress response</keyword>
<gene>
    <name evidence="5 7" type="primary">hrcA</name>
    <name evidence="7" type="ORF">MCSF7_01736</name>
</gene>
<feature type="domain" description="Heat-inducible transcription repressor HrcA C-terminal" evidence="6">
    <location>
        <begin position="110"/>
        <end position="319"/>
    </location>
</feature>
<keyword evidence="8" id="KW-1185">Reference proteome</keyword>
<evidence type="ECO:0000256" key="3">
    <source>
        <dbReference type="ARBA" id="ARBA00023016"/>
    </source>
</evidence>
<evidence type="ECO:0000259" key="6">
    <source>
        <dbReference type="Pfam" id="PF01628"/>
    </source>
</evidence>
<dbReference type="PIRSF" id="PIRSF005485">
    <property type="entry name" value="HrcA"/>
    <property type="match status" value="1"/>
</dbReference>
<dbReference type="Gene3D" id="3.30.390.60">
    <property type="entry name" value="Heat-inducible transcription repressor hrca homolog, domain 3"/>
    <property type="match status" value="1"/>
</dbReference>
<evidence type="ECO:0000256" key="5">
    <source>
        <dbReference type="HAMAP-Rule" id="MF_00081"/>
    </source>
</evidence>
<dbReference type="Gene3D" id="1.10.10.10">
    <property type="entry name" value="Winged helix-like DNA-binding domain superfamily/Winged helix DNA-binding domain"/>
    <property type="match status" value="1"/>
</dbReference>
<dbReference type="InterPro" id="IPR029016">
    <property type="entry name" value="GAF-like_dom_sf"/>
</dbReference>
<dbReference type="SUPFAM" id="SSF46785">
    <property type="entry name" value="Winged helix' DNA-binding domain"/>
    <property type="match status" value="1"/>
</dbReference>
<dbReference type="InterPro" id="IPR023120">
    <property type="entry name" value="WHTH_transcript_rep_HrcA_IDD"/>
</dbReference>
<dbReference type="eggNOG" id="COG1420">
    <property type="taxonomic scope" value="Bacteria"/>
</dbReference>
<dbReference type="STRING" id="1037410.MCSF7_01736"/>
<evidence type="ECO:0000256" key="4">
    <source>
        <dbReference type="ARBA" id="ARBA00023163"/>
    </source>
</evidence>
<dbReference type="HAMAP" id="MF_00081">
    <property type="entry name" value="HrcA"/>
    <property type="match status" value="1"/>
</dbReference>
<comment type="caution">
    <text evidence="7">The sequence shown here is derived from an EMBL/GenBank/DDBJ whole genome shotgun (WGS) entry which is preliminary data.</text>
</comment>
<dbReference type="PANTHER" id="PTHR34824">
    <property type="entry name" value="HEAT-INDUCIBLE TRANSCRIPTION REPRESSOR HRCA"/>
    <property type="match status" value="1"/>
</dbReference>
<dbReference type="PANTHER" id="PTHR34824:SF1">
    <property type="entry name" value="HEAT-INDUCIBLE TRANSCRIPTION REPRESSOR HRCA"/>
    <property type="match status" value="1"/>
</dbReference>
<dbReference type="RefSeq" id="WP_006608754.1">
    <property type="nucleotide sequence ID" value="NZ_AFXA01000011.1"/>
</dbReference>
<dbReference type="Pfam" id="PF01628">
    <property type="entry name" value="HrcA"/>
    <property type="match status" value="1"/>
</dbReference>
<keyword evidence="1 5" id="KW-0678">Repressor</keyword>
<proteinExistence type="inferred from homology"/>
<name>F9UKD6_9BACT</name>
<reference evidence="7 8" key="1">
    <citation type="journal article" date="2013" name="Genome Announc.">
        <title>Genome Sequence of Mycoplasma columbinum Strain SF7.</title>
        <authorList>
            <person name="Guo Z."/>
            <person name="Xu X."/>
            <person name="Zheng Q."/>
            <person name="Li T."/>
            <person name="Kuang S."/>
            <person name="Zhang Z."/>
            <person name="Chen Y."/>
            <person name="Lu X."/>
            <person name="Zhou R."/>
            <person name="Bi D."/>
            <person name="Jin H."/>
        </authorList>
    </citation>
    <scope>NUCLEOTIDE SEQUENCE [LARGE SCALE GENOMIC DNA]</scope>
    <source>
        <strain evidence="7 8">SF7</strain>
    </source>
</reference>
<dbReference type="GO" id="GO:0003677">
    <property type="term" value="F:DNA binding"/>
    <property type="evidence" value="ECO:0007669"/>
    <property type="project" value="InterPro"/>
</dbReference>
<dbReference type="InterPro" id="IPR036388">
    <property type="entry name" value="WH-like_DNA-bd_sf"/>
</dbReference>
<keyword evidence="4 5" id="KW-0804">Transcription</keyword>
<protein>
    <recommendedName>
        <fullName evidence="5">Heat-inducible transcription repressor HrcA</fullName>
    </recommendedName>
</protein>
<dbReference type="GO" id="GO:0045892">
    <property type="term" value="P:negative regulation of DNA-templated transcription"/>
    <property type="evidence" value="ECO:0007669"/>
    <property type="project" value="UniProtKB-UniRule"/>
</dbReference>
<dbReference type="EMBL" id="AFXA01000011">
    <property type="protein sequence ID" value="EGV00141.1"/>
    <property type="molecule type" value="Genomic_DNA"/>
</dbReference>
<dbReference type="InterPro" id="IPR036390">
    <property type="entry name" value="WH_DNA-bd_sf"/>
</dbReference>
<dbReference type="InterPro" id="IPR002571">
    <property type="entry name" value="HrcA"/>
</dbReference>
<comment type="function">
    <text evidence="5">Negative regulator of class I heat shock genes (grpE-dnaK-dnaJ and groELS operons). Prevents heat-shock induction of these operons.</text>
</comment>
<evidence type="ECO:0000256" key="2">
    <source>
        <dbReference type="ARBA" id="ARBA00023015"/>
    </source>
</evidence>
<sequence length="341" mass="39131">MTNFDIKDLKEDRKLILKYIIDTYVELGEAVGSEMLVKKYNLKMSSAKVRYVMSDLEEKGYLIKNHVSSGRIPSNKGYAYYAKYLVEYNEDFLKEKLKDLFAKRRTNIDVILDEAAKRVSEMMGITLVTSKTNEEDTLKSIQLVPLTEYEATIVLVVSSGEVVSKKIEVDPSLINLNDLKVAIRIFKERLIDTPIVELGNTAKNLIPFLAAGIKNYETLLQNFVQNVFNFEVVNQNKVYGKDQIILASDIKRPDLIKILELIENKSIWETIESEFNEDDTNIKISIREDNSAFISKKISYDNKIKEIAVVGTNRMNYNQSLAAIQMLEDLINNKNENKKEK</sequence>
<dbReference type="AlphaFoldDB" id="F9UKD6"/>
<accession>F9UKD6</accession>
<dbReference type="Gene3D" id="3.30.450.40">
    <property type="match status" value="1"/>
</dbReference>
<keyword evidence="2 5" id="KW-0805">Transcription regulation</keyword>
<dbReference type="InterPro" id="IPR021153">
    <property type="entry name" value="HrcA_C"/>
</dbReference>
<evidence type="ECO:0000256" key="1">
    <source>
        <dbReference type="ARBA" id="ARBA00022491"/>
    </source>
</evidence>
<dbReference type="Proteomes" id="UP000004978">
    <property type="component" value="Unassembled WGS sequence"/>
</dbReference>
<dbReference type="SUPFAM" id="SSF55781">
    <property type="entry name" value="GAF domain-like"/>
    <property type="match status" value="1"/>
</dbReference>
<dbReference type="NCBIfam" id="TIGR00331">
    <property type="entry name" value="hrcA"/>
    <property type="match status" value="1"/>
</dbReference>
<organism evidence="7 8">
    <name type="scientific">Mycoplasmopsis columbina SF7</name>
    <dbReference type="NCBI Taxonomy" id="1037410"/>
    <lineage>
        <taxon>Bacteria</taxon>
        <taxon>Bacillati</taxon>
        <taxon>Mycoplasmatota</taxon>
        <taxon>Mycoplasmoidales</taxon>
        <taxon>Metamycoplasmataceae</taxon>
        <taxon>Mycoplasmopsis</taxon>
    </lineage>
</organism>
<evidence type="ECO:0000313" key="8">
    <source>
        <dbReference type="Proteomes" id="UP000004978"/>
    </source>
</evidence>
<comment type="similarity">
    <text evidence="5">Belongs to the HrcA family.</text>
</comment>
<evidence type="ECO:0000313" key="7">
    <source>
        <dbReference type="EMBL" id="EGV00141.1"/>
    </source>
</evidence>